<reference evidence="13" key="2">
    <citation type="submission" date="2025-08" db="UniProtKB">
        <authorList>
            <consortium name="Ensembl"/>
        </authorList>
    </citation>
    <scope>IDENTIFICATION</scope>
</reference>
<name>A0A8C6MC29_NOTFU</name>
<proteinExistence type="inferred from homology"/>
<dbReference type="PANTHER" id="PTHR12385">
    <property type="entry name" value="CHOLINE TRANSPORTER-LIKE (SLC FAMILY 44)"/>
    <property type="match status" value="1"/>
</dbReference>
<comment type="function">
    <text evidence="12">Choline transporter.</text>
</comment>
<reference evidence="13" key="1">
    <citation type="submission" date="2014-08" db="EMBL/GenBank/DDBJ databases">
        <authorList>
            <person name="Senf B."/>
            <person name="Petzold A."/>
            <person name="Downie B.R."/>
            <person name="Koch P."/>
            <person name="Platzer M."/>
        </authorList>
    </citation>
    <scope>NUCLEOTIDE SEQUENCE [LARGE SCALE GENOMIC DNA]</scope>
    <source>
        <strain evidence="13">GRZ</strain>
    </source>
</reference>
<dbReference type="GO" id="GO:0015297">
    <property type="term" value="F:antiporter activity"/>
    <property type="evidence" value="ECO:0007669"/>
    <property type="project" value="UniProtKB-KW"/>
</dbReference>
<evidence type="ECO:0000313" key="14">
    <source>
        <dbReference type="Proteomes" id="UP000694548"/>
    </source>
</evidence>
<dbReference type="InterPro" id="IPR007603">
    <property type="entry name" value="Choline_transptr-like"/>
</dbReference>
<evidence type="ECO:0000256" key="1">
    <source>
        <dbReference type="ARBA" id="ARBA00004651"/>
    </source>
</evidence>
<evidence type="ECO:0000256" key="9">
    <source>
        <dbReference type="ARBA" id="ARBA00023180"/>
    </source>
</evidence>
<evidence type="ECO:0000256" key="3">
    <source>
        <dbReference type="ARBA" id="ARBA00022448"/>
    </source>
</evidence>
<keyword evidence="7 12" id="KW-1133">Transmembrane helix</keyword>
<feature type="transmembrane region" description="Helical" evidence="12">
    <location>
        <begin position="178"/>
        <end position="198"/>
    </location>
</feature>
<keyword evidence="8 12" id="KW-0472">Membrane</keyword>
<feature type="transmembrane region" description="Helical" evidence="12">
    <location>
        <begin position="383"/>
        <end position="401"/>
    </location>
</feature>
<evidence type="ECO:0000256" key="11">
    <source>
        <dbReference type="ARBA" id="ARBA00037726"/>
    </source>
</evidence>
<keyword evidence="6 12" id="KW-0812">Transmembrane</keyword>
<keyword evidence="5" id="KW-1003">Cell membrane</keyword>
<dbReference type="GeneTree" id="ENSGT00940000156600"/>
<reference evidence="13" key="3">
    <citation type="submission" date="2025-09" db="UniProtKB">
        <authorList>
            <consortium name="Ensembl"/>
        </authorList>
    </citation>
    <scope>IDENTIFICATION</scope>
</reference>
<comment type="subcellular location">
    <subcellularLocation>
        <location evidence="1 12">Cell membrane</location>
        <topology evidence="1 12">Multi-pass membrane protein</topology>
    </subcellularLocation>
</comment>
<feature type="transmembrane region" description="Helical" evidence="12">
    <location>
        <begin position="406"/>
        <end position="423"/>
    </location>
</feature>
<organism evidence="13 14">
    <name type="scientific">Nothobranchius furzeri</name>
    <name type="common">Turquoise killifish</name>
    <dbReference type="NCBI Taxonomy" id="105023"/>
    <lineage>
        <taxon>Eukaryota</taxon>
        <taxon>Metazoa</taxon>
        <taxon>Chordata</taxon>
        <taxon>Craniata</taxon>
        <taxon>Vertebrata</taxon>
        <taxon>Euteleostomi</taxon>
        <taxon>Actinopterygii</taxon>
        <taxon>Neopterygii</taxon>
        <taxon>Teleostei</taxon>
        <taxon>Neoteleostei</taxon>
        <taxon>Acanthomorphata</taxon>
        <taxon>Ovalentaria</taxon>
        <taxon>Atherinomorphae</taxon>
        <taxon>Cyprinodontiformes</taxon>
        <taxon>Nothobranchiidae</taxon>
        <taxon>Nothobranchius</taxon>
    </lineage>
</organism>
<feature type="transmembrane region" description="Helical" evidence="12">
    <location>
        <begin position="32"/>
        <end position="54"/>
    </location>
</feature>
<comment type="catalytic activity">
    <reaction evidence="10">
        <text>choline(out) + n H(+)(in) = choline(in) + n H(+)(out)</text>
        <dbReference type="Rhea" id="RHEA:75463"/>
        <dbReference type="ChEBI" id="CHEBI:15354"/>
        <dbReference type="ChEBI" id="CHEBI:15378"/>
    </reaction>
</comment>
<dbReference type="PANTHER" id="PTHR12385:SF42">
    <property type="entry name" value="CHOLINE TRANSPORTER-LIKE PROTEIN 5"/>
    <property type="match status" value="1"/>
</dbReference>
<protein>
    <recommendedName>
        <fullName evidence="12">Choline transporter-like protein</fullName>
    </recommendedName>
</protein>
<comment type="function">
    <text evidence="11">Choline/H+ antiporter.</text>
</comment>
<evidence type="ECO:0000256" key="6">
    <source>
        <dbReference type="ARBA" id="ARBA00022692"/>
    </source>
</evidence>
<dbReference type="GO" id="GO:0005886">
    <property type="term" value="C:plasma membrane"/>
    <property type="evidence" value="ECO:0007669"/>
    <property type="project" value="UniProtKB-SubCell"/>
</dbReference>
<evidence type="ECO:0000256" key="2">
    <source>
        <dbReference type="ARBA" id="ARBA00007168"/>
    </source>
</evidence>
<evidence type="ECO:0000256" key="10">
    <source>
        <dbReference type="ARBA" id="ARBA00035093"/>
    </source>
</evidence>
<sequence>IAVCACGTFIMDFHVTDLFSCCVLIHRKCTDVACCMIFVTVILGYIALGTVAWIHGDPRKIVYPTDSQGQFCGQQNTSNNGSLCPTLISCSSKESVADVIRDEDCPSMIVPSKPFLQRCFPEFNTKDGILRVANQTTFKDGDNNKRNVIDLRDAANMGSLLNAKEVGMKILEDFANSWILILLGLAVAMLVSVLYIILLRYIGGVIVCLSLCGVITAVGYGIWSCYGKYSTLRKKPYDTISDIGFQTDLSVYLEYRQTWLIFRTLSSTSVTTLVILMIFLGTRLSIPVTLLKEGSRAISHIMSTLFYPLITFLLLAICVSYSAVTAVFLASSGEAVYKVTAADDHCVYANLTCSPLTFNQTNVTKVCPGARCMFAFYGGESVYHQYILVLHLCNLFVVLWLVNFIYALGQCTLAGAFASYYWAPRKPKDIPPFPLYSSFSRAIRYHTGSLAFGSLILAWVQVVRVVLMYLDHKLKGSQNCVARFLVCCLRCCFWSLERFLKFLNKNAYIMIAIYGKNFCTSSKDAFSLLMRNILVATLDCITWFLLFIGKLFIAGVMVIIGSYMIANGFFNVFCTCVETLFLCFCEDLEKNDGSSSKPYYISPGLHKILRKGEERAKSCASS</sequence>
<evidence type="ECO:0000256" key="8">
    <source>
        <dbReference type="ARBA" id="ARBA00023136"/>
    </source>
</evidence>
<keyword evidence="3" id="KW-0813">Transport</keyword>
<evidence type="ECO:0000256" key="7">
    <source>
        <dbReference type="ARBA" id="ARBA00022989"/>
    </source>
</evidence>
<accession>A0A8C6MC29</accession>
<feature type="transmembrane region" description="Helical" evidence="12">
    <location>
        <begin position="533"/>
        <end position="566"/>
    </location>
</feature>
<feature type="transmembrane region" description="Helical" evidence="12">
    <location>
        <begin position="443"/>
        <end position="467"/>
    </location>
</feature>
<evidence type="ECO:0000256" key="5">
    <source>
        <dbReference type="ARBA" id="ARBA00022475"/>
    </source>
</evidence>
<feature type="transmembrane region" description="Helical" evidence="12">
    <location>
        <begin position="205"/>
        <end position="223"/>
    </location>
</feature>
<dbReference type="AlphaFoldDB" id="A0A8C6MC29"/>
<evidence type="ECO:0000313" key="13">
    <source>
        <dbReference type="Ensembl" id="ENSNFUP00015030074.1"/>
    </source>
</evidence>
<dbReference type="Ensembl" id="ENSNFUT00015031429.1">
    <property type="protein sequence ID" value="ENSNFUP00015030074.1"/>
    <property type="gene ID" value="ENSNFUG00015014242.1"/>
</dbReference>
<feature type="transmembrane region" description="Helical" evidence="12">
    <location>
        <begin position="260"/>
        <end position="284"/>
    </location>
</feature>
<dbReference type="Pfam" id="PF04515">
    <property type="entry name" value="Choline_transpo"/>
    <property type="match status" value="1"/>
</dbReference>
<keyword evidence="4" id="KW-0050">Antiport</keyword>
<evidence type="ECO:0000256" key="4">
    <source>
        <dbReference type="ARBA" id="ARBA00022449"/>
    </source>
</evidence>
<dbReference type="Proteomes" id="UP000694548">
    <property type="component" value="Chromosome sgr17"/>
</dbReference>
<keyword evidence="9" id="KW-0325">Glycoprotein</keyword>
<feature type="transmembrane region" description="Helical" evidence="12">
    <location>
        <begin position="305"/>
        <end position="330"/>
    </location>
</feature>
<comment type="similarity">
    <text evidence="2 12">Belongs to the CTL (choline transporter-like) family.</text>
</comment>
<keyword evidence="14" id="KW-1185">Reference proteome</keyword>
<evidence type="ECO:0000256" key="12">
    <source>
        <dbReference type="RuleBase" id="RU368066"/>
    </source>
</evidence>